<evidence type="ECO:0000259" key="8">
    <source>
        <dbReference type="Pfam" id="PF00732"/>
    </source>
</evidence>
<accession>A0A6A5YJF2</accession>
<feature type="binding site" evidence="5">
    <location>
        <position position="114"/>
    </location>
    <ligand>
        <name>FAD</name>
        <dbReference type="ChEBI" id="CHEBI:57692"/>
    </ligand>
</feature>
<evidence type="ECO:0000256" key="3">
    <source>
        <dbReference type="ARBA" id="ARBA00022630"/>
    </source>
</evidence>
<dbReference type="EMBL" id="ML977355">
    <property type="protein sequence ID" value="KAF2107302.1"/>
    <property type="molecule type" value="Genomic_DNA"/>
</dbReference>
<dbReference type="PIRSF" id="PIRSF000137">
    <property type="entry name" value="Alcohol_oxidase"/>
    <property type="match status" value="1"/>
</dbReference>
<dbReference type="SUPFAM" id="SSF51905">
    <property type="entry name" value="FAD/NAD(P)-binding domain"/>
    <property type="match status" value="1"/>
</dbReference>
<proteinExistence type="inferred from homology"/>
<dbReference type="InterPro" id="IPR000172">
    <property type="entry name" value="GMC_OxRdtase_N"/>
</dbReference>
<evidence type="ECO:0000256" key="5">
    <source>
        <dbReference type="PIRSR" id="PIRSR000137-2"/>
    </source>
</evidence>
<dbReference type="InterPro" id="IPR007867">
    <property type="entry name" value="GMC_OxRtase_C"/>
</dbReference>
<feature type="domain" description="Glucose-methanol-choline oxidoreductase C-terminal" evidence="9">
    <location>
        <begin position="469"/>
        <end position="590"/>
    </location>
</feature>
<evidence type="ECO:0000256" key="7">
    <source>
        <dbReference type="SAM" id="SignalP"/>
    </source>
</evidence>
<dbReference type="InterPro" id="IPR012132">
    <property type="entry name" value="GMC_OxRdtase"/>
</dbReference>
<organism evidence="10 11">
    <name type="scientific">Lophiotrema nucula</name>
    <dbReference type="NCBI Taxonomy" id="690887"/>
    <lineage>
        <taxon>Eukaryota</taxon>
        <taxon>Fungi</taxon>
        <taxon>Dikarya</taxon>
        <taxon>Ascomycota</taxon>
        <taxon>Pezizomycotina</taxon>
        <taxon>Dothideomycetes</taxon>
        <taxon>Pleosporomycetidae</taxon>
        <taxon>Pleosporales</taxon>
        <taxon>Lophiotremataceae</taxon>
        <taxon>Lophiotrema</taxon>
    </lineage>
</organism>
<dbReference type="SUPFAM" id="SSF54373">
    <property type="entry name" value="FAD-linked reductases, C-terminal domain"/>
    <property type="match status" value="1"/>
</dbReference>
<evidence type="ECO:0000256" key="6">
    <source>
        <dbReference type="SAM" id="MobiDB-lite"/>
    </source>
</evidence>
<dbReference type="Pfam" id="PF00732">
    <property type="entry name" value="GMC_oxred_N"/>
    <property type="match status" value="1"/>
</dbReference>
<dbReference type="OrthoDB" id="269227at2759"/>
<comment type="similarity">
    <text evidence="2">Belongs to the GMC oxidoreductase family.</text>
</comment>
<gene>
    <name evidence="10" type="ORF">BDV96DRAFT_303957</name>
</gene>
<keyword evidence="7" id="KW-0732">Signal</keyword>
<feature type="binding site" evidence="5">
    <location>
        <position position="263"/>
    </location>
    <ligand>
        <name>FAD</name>
        <dbReference type="ChEBI" id="CHEBI:57692"/>
    </ligand>
</feature>
<evidence type="ECO:0000313" key="11">
    <source>
        <dbReference type="Proteomes" id="UP000799770"/>
    </source>
</evidence>
<dbReference type="GO" id="GO:0050660">
    <property type="term" value="F:flavin adenine dinucleotide binding"/>
    <property type="evidence" value="ECO:0007669"/>
    <property type="project" value="InterPro"/>
</dbReference>
<feature type="region of interest" description="Disordered" evidence="6">
    <location>
        <begin position="277"/>
        <end position="306"/>
    </location>
</feature>
<dbReference type="GO" id="GO:0016614">
    <property type="term" value="F:oxidoreductase activity, acting on CH-OH group of donors"/>
    <property type="evidence" value="ECO:0007669"/>
    <property type="project" value="InterPro"/>
</dbReference>
<feature type="chain" id="PRO_5025343220" evidence="7">
    <location>
        <begin position="21"/>
        <end position="611"/>
    </location>
</feature>
<keyword evidence="3" id="KW-0285">Flavoprotein</keyword>
<evidence type="ECO:0000313" key="10">
    <source>
        <dbReference type="EMBL" id="KAF2107302.1"/>
    </source>
</evidence>
<evidence type="ECO:0000256" key="2">
    <source>
        <dbReference type="ARBA" id="ARBA00010790"/>
    </source>
</evidence>
<feature type="domain" description="Glucose-methanol-choline oxidoreductase N-terminal" evidence="8">
    <location>
        <begin position="35"/>
        <end position="363"/>
    </location>
</feature>
<name>A0A6A5YJF2_9PLEO</name>
<feature type="signal peptide" evidence="7">
    <location>
        <begin position="1"/>
        <end position="20"/>
    </location>
</feature>
<evidence type="ECO:0000256" key="1">
    <source>
        <dbReference type="ARBA" id="ARBA00001974"/>
    </source>
</evidence>
<dbReference type="Gene3D" id="3.50.50.60">
    <property type="entry name" value="FAD/NAD(P)-binding domain"/>
    <property type="match status" value="1"/>
</dbReference>
<dbReference type="Gene3D" id="3.30.560.10">
    <property type="entry name" value="Glucose Oxidase, domain 3"/>
    <property type="match status" value="1"/>
</dbReference>
<reference evidence="10" key="1">
    <citation type="journal article" date="2020" name="Stud. Mycol.">
        <title>101 Dothideomycetes genomes: a test case for predicting lifestyles and emergence of pathogens.</title>
        <authorList>
            <person name="Haridas S."/>
            <person name="Albert R."/>
            <person name="Binder M."/>
            <person name="Bloem J."/>
            <person name="Labutti K."/>
            <person name="Salamov A."/>
            <person name="Andreopoulos B."/>
            <person name="Baker S."/>
            <person name="Barry K."/>
            <person name="Bills G."/>
            <person name="Bluhm B."/>
            <person name="Cannon C."/>
            <person name="Castanera R."/>
            <person name="Culley D."/>
            <person name="Daum C."/>
            <person name="Ezra D."/>
            <person name="Gonzalez J."/>
            <person name="Henrissat B."/>
            <person name="Kuo A."/>
            <person name="Liang C."/>
            <person name="Lipzen A."/>
            <person name="Lutzoni F."/>
            <person name="Magnuson J."/>
            <person name="Mondo S."/>
            <person name="Nolan M."/>
            <person name="Ohm R."/>
            <person name="Pangilinan J."/>
            <person name="Park H.-J."/>
            <person name="Ramirez L."/>
            <person name="Alfaro M."/>
            <person name="Sun H."/>
            <person name="Tritt A."/>
            <person name="Yoshinaga Y."/>
            <person name="Zwiers L.-H."/>
            <person name="Turgeon B."/>
            <person name="Goodwin S."/>
            <person name="Spatafora J."/>
            <person name="Crous P."/>
            <person name="Grigoriev I."/>
        </authorList>
    </citation>
    <scope>NUCLEOTIDE SEQUENCE</scope>
    <source>
        <strain evidence="10">CBS 627.86</strain>
    </source>
</reference>
<dbReference type="Proteomes" id="UP000799770">
    <property type="component" value="Unassembled WGS sequence"/>
</dbReference>
<dbReference type="Pfam" id="PF05199">
    <property type="entry name" value="GMC_oxred_C"/>
    <property type="match status" value="1"/>
</dbReference>
<comment type="cofactor">
    <cofactor evidence="1 5">
        <name>FAD</name>
        <dbReference type="ChEBI" id="CHEBI:57692"/>
    </cofactor>
</comment>
<protein>
    <submittedName>
        <fullName evidence="10">GMC oxidoreductase-domain-containing protein</fullName>
    </submittedName>
</protein>
<dbReference type="AlphaFoldDB" id="A0A6A5YJF2"/>
<sequence length="611" mass="66733">MRVFILRVVSLLALASSSLGVKLYTAPDQLSTKEYDFIIAGGGTAGCVLASRLSENPDVSVLLVEAGGDHREVFNSIVPFLAGNLVNSAVDWNLTTVPQPGFADRSILFQRGHVLGGSSSVNYMAYNRASNDFYNSWAKGIGDDRWSWKSLEPFYKRHHKLAEPADGHDCSDQVVRDAHGDGPVEVSVLNYPVPIDDMVMRVSGEMGGRFSWNQDINAGDSLGFTYTQSSIGNGKRSSSATAYLDPLFESNRKNLDILINTHVTKLVQAGTSKGKPEFKTVELAQPKPGQLLTPDDDSTAGTTDDGKRYKFHAKKEVILSTGVIGTPKILQLSGIGPKDVLQKLDIETIVEIPDVGKNLTDHPMSVMYWNINQESQFDTLLRDPAQFAAQIQHWQETHKGIMAGGVSGTQSYMRLPESHPIFAEISDPSSGPHSGHTELLFGEGMIPITNIPMPDSGNYVYALAVLTSPTSRGDMQISSSDTFAAPKINPNYLATEFDRAAMVQAMRDTFTFLSHEAFKNYIDAPYGSLVNLTTDEELLKYTADHGVTINHGIGTAKMSPYGAEWGVVDPDLKVKEVIGVRVVDASVFVSYDSIDFTKPVLGWVDGLLTRW</sequence>
<dbReference type="PANTHER" id="PTHR11552:SF147">
    <property type="entry name" value="CHOLINE DEHYDROGENASE, MITOCHONDRIAL"/>
    <property type="match status" value="1"/>
</dbReference>
<evidence type="ECO:0000259" key="9">
    <source>
        <dbReference type="Pfam" id="PF05199"/>
    </source>
</evidence>
<keyword evidence="11" id="KW-1185">Reference proteome</keyword>
<dbReference type="InterPro" id="IPR036188">
    <property type="entry name" value="FAD/NAD-bd_sf"/>
</dbReference>
<dbReference type="PANTHER" id="PTHR11552">
    <property type="entry name" value="GLUCOSE-METHANOL-CHOLINE GMC OXIDOREDUCTASE"/>
    <property type="match status" value="1"/>
</dbReference>
<keyword evidence="4 5" id="KW-0274">FAD</keyword>
<evidence type="ECO:0000256" key="4">
    <source>
        <dbReference type="ARBA" id="ARBA00022827"/>
    </source>
</evidence>